<reference evidence="3 4" key="1">
    <citation type="submission" date="2018-04" db="EMBL/GenBank/DDBJ databases">
        <title>Genomic Encyclopedia of Type Strains, Phase III (KMG-III): the genomes of soil and plant-associated and newly described type strains.</title>
        <authorList>
            <person name="Whitman W."/>
        </authorList>
    </citation>
    <scope>NUCLEOTIDE SEQUENCE [LARGE SCALE GENOMIC DNA]</scope>
    <source>
        <strain evidence="3 4">KA25</strain>
    </source>
</reference>
<evidence type="ECO:0008006" key="5">
    <source>
        <dbReference type="Google" id="ProtNLM"/>
    </source>
</evidence>
<evidence type="ECO:0000313" key="4">
    <source>
        <dbReference type="Proteomes" id="UP000244060"/>
    </source>
</evidence>
<evidence type="ECO:0000313" key="3">
    <source>
        <dbReference type="EMBL" id="PTR17781.1"/>
    </source>
</evidence>
<dbReference type="AlphaFoldDB" id="A0A2T5K5S4"/>
<feature type="compositionally biased region" description="Basic and acidic residues" evidence="1">
    <location>
        <begin position="195"/>
        <end position="210"/>
    </location>
</feature>
<comment type="caution">
    <text evidence="3">The sequence shown here is derived from an EMBL/GenBank/DDBJ whole genome shotgun (WGS) entry which is preliminary data.</text>
</comment>
<dbReference type="RefSeq" id="WP_108221247.1">
    <property type="nucleotide sequence ID" value="NZ_CP090022.1"/>
</dbReference>
<feature type="chain" id="PRO_5015543874" description="PRC-barrel domain-containing protein" evidence="2">
    <location>
        <begin position="22"/>
        <end position="210"/>
    </location>
</feature>
<feature type="signal peptide" evidence="2">
    <location>
        <begin position="1"/>
        <end position="21"/>
    </location>
</feature>
<organism evidence="3 4">
    <name type="scientific">Cereibacter azotoformans</name>
    <dbReference type="NCBI Taxonomy" id="43057"/>
    <lineage>
        <taxon>Bacteria</taxon>
        <taxon>Pseudomonadati</taxon>
        <taxon>Pseudomonadota</taxon>
        <taxon>Alphaproteobacteria</taxon>
        <taxon>Rhodobacterales</taxon>
        <taxon>Paracoccaceae</taxon>
        <taxon>Cereibacter</taxon>
    </lineage>
</organism>
<dbReference type="Gene3D" id="2.30.30.240">
    <property type="entry name" value="PRC-barrel domain"/>
    <property type="match status" value="1"/>
</dbReference>
<dbReference type="SUPFAM" id="SSF50346">
    <property type="entry name" value="PRC-barrel domain"/>
    <property type="match status" value="1"/>
</dbReference>
<dbReference type="Proteomes" id="UP000244060">
    <property type="component" value="Unassembled WGS sequence"/>
</dbReference>
<name>A0A2T5K5S4_9RHOB</name>
<dbReference type="EMBL" id="QAOT01000011">
    <property type="protein sequence ID" value="PTR17781.1"/>
    <property type="molecule type" value="Genomic_DNA"/>
</dbReference>
<gene>
    <name evidence="3" type="ORF">C8J28_11168</name>
</gene>
<protein>
    <recommendedName>
        <fullName evidence="5">PRC-barrel domain-containing protein</fullName>
    </recommendedName>
</protein>
<evidence type="ECO:0000256" key="2">
    <source>
        <dbReference type="SAM" id="SignalP"/>
    </source>
</evidence>
<feature type="compositionally biased region" description="Low complexity" evidence="1">
    <location>
        <begin position="40"/>
        <end position="53"/>
    </location>
</feature>
<sequence>MPKALLTTVAMGLIAAAPAFAQLDTQTDTQGTPPVSDLSGQTPGQTGQGMTDTAPMGQDQIGQDQTDPMMPGQTDQDYAQDDATMDATSGAMQAYDSYSETDDFNGQVAGDRSADELMQASIVNSDGETLGRIVDLAIGEDGNIDQAVVELSDAGAADEERHVMISLDELSSAEGDATGEFVLDRSGDDLSQMQRFEKSDDRWEPAEQDI</sequence>
<keyword evidence="2" id="KW-0732">Signal</keyword>
<evidence type="ECO:0000256" key="1">
    <source>
        <dbReference type="SAM" id="MobiDB-lite"/>
    </source>
</evidence>
<feature type="region of interest" description="Disordered" evidence="1">
    <location>
        <begin position="26"/>
        <end position="77"/>
    </location>
</feature>
<accession>A0A2T5K5S4</accession>
<keyword evidence="4" id="KW-1185">Reference proteome</keyword>
<proteinExistence type="predicted"/>
<dbReference type="InterPro" id="IPR011033">
    <property type="entry name" value="PRC_barrel-like_sf"/>
</dbReference>
<feature type="region of interest" description="Disordered" evidence="1">
    <location>
        <begin position="184"/>
        <end position="210"/>
    </location>
</feature>